<keyword evidence="10" id="KW-1185">Reference proteome</keyword>
<protein>
    <submittedName>
        <fullName evidence="9">Cation efflux protein</fullName>
    </submittedName>
</protein>
<keyword evidence="2" id="KW-0813">Transport</keyword>
<dbReference type="GO" id="GO:0098771">
    <property type="term" value="P:inorganic ion homeostasis"/>
    <property type="evidence" value="ECO:0007669"/>
    <property type="project" value="UniProtKB-ARBA"/>
</dbReference>
<dbReference type="PANTHER" id="PTHR43840:SF15">
    <property type="entry name" value="MITOCHONDRIAL METAL TRANSPORTER 1-RELATED"/>
    <property type="match status" value="1"/>
</dbReference>
<dbReference type="AlphaFoldDB" id="A0A165N6F7"/>
<dbReference type="OrthoDB" id="435980at2759"/>
<evidence type="ECO:0000259" key="8">
    <source>
        <dbReference type="Pfam" id="PF01545"/>
    </source>
</evidence>
<evidence type="ECO:0000313" key="10">
    <source>
        <dbReference type="Proteomes" id="UP000077266"/>
    </source>
</evidence>
<reference evidence="9 10" key="1">
    <citation type="journal article" date="2016" name="Mol. Biol. Evol.">
        <title>Comparative Genomics of Early-Diverging Mushroom-Forming Fungi Provides Insights into the Origins of Lignocellulose Decay Capabilities.</title>
        <authorList>
            <person name="Nagy L.G."/>
            <person name="Riley R."/>
            <person name="Tritt A."/>
            <person name="Adam C."/>
            <person name="Daum C."/>
            <person name="Floudas D."/>
            <person name="Sun H."/>
            <person name="Yadav J.S."/>
            <person name="Pangilinan J."/>
            <person name="Larsson K.H."/>
            <person name="Matsuura K."/>
            <person name="Barry K."/>
            <person name="Labutti K."/>
            <person name="Kuo R."/>
            <person name="Ohm R.A."/>
            <person name="Bhattacharya S.S."/>
            <person name="Shirouzu T."/>
            <person name="Yoshinaga Y."/>
            <person name="Martin F.M."/>
            <person name="Grigoriev I.V."/>
            <person name="Hibbett D.S."/>
        </authorList>
    </citation>
    <scope>NUCLEOTIDE SEQUENCE [LARGE SCALE GENOMIC DNA]</scope>
    <source>
        <strain evidence="9 10">HHB12029</strain>
    </source>
</reference>
<evidence type="ECO:0000256" key="4">
    <source>
        <dbReference type="ARBA" id="ARBA00022989"/>
    </source>
</evidence>
<keyword evidence="5 7" id="KW-0472">Membrane</keyword>
<dbReference type="SUPFAM" id="SSF160240">
    <property type="entry name" value="Cation efflux protein cytoplasmic domain-like"/>
    <property type="match status" value="1"/>
</dbReference>
<dbReference type="FunCoup" id="A0A165N6F7">
    <property type="interactions" value="64"/>
</dbReference>
<name>A0A165N6F7_EXIGL</name>
<feature type="compositionally biased region" description="Basic residues" evidence="6">
    <location>
        <begin position="35"/>
        <end position="52"/>
    </location>
</feature>
<sequence length="411" mass="44279">MATARRRHNHTQPEKKSAASYSISSDESDSDHDHHGHAHGNGHSHSHSHSLFHSHDHDNTEGNKLVLDALAGKGDRGGRITLIGLMSNVGLTVGKGVAGWSLNSASLLADAGHSLSDLLGDFVTLFCWRLSRRPPSDAYPYGYAKFETMGTAAISLLLIGGAIGIGWHSFYLLMDALAPSIAAMPSGAAQDLLQALVPSHEALAHAHEHGHGHSHGSLALDPNAAWFALAGVLIKEYLYRITKRVAIQEHSPVLHANALHHRSDAYTGSVALVAILGNWAFPGLPLDPLGGVLVSLVIVMQSSRILYGALRELTDAGVSPPTQRKLVRVLDSITDQTVTEGARAHAKLVALDNLRAVRSGSLMFVDVTARVRDDATLGELNQIEDLVRDRLVARKKEVHEVRVRFRPVETP</sequence>
<dbReference type="InterPro" id="IPR050291">
    <property type="entry name" value="CDF_Transporter"/>
</dbReference>
<evidence type="ECO:0000256" key="2">
    <source>
        <dbReference type="ARBA" id="ARBA00022448"/>
    </source>
</evidence>
<dbReference type="Pfam" id="PF01545">
    <property type="entry name" value="Cation_efflux"/>
    <property type="match status" value="1"/>
</dbReference>
<evidence type="ECO:0000313" key="9">
    <source>
        <dbReference type="EMBL" id="KZW00286.1"/>
    </source>
</evidence>
<comment type="subcellular location">
    <subcellularLocation>
        <location evidence="1">Membrane</location>
        <topology evidence="1">Multi-pass membrane protein</topology>
    </subcellularLocation>
</comment>
<dbReference type="InterPro" id="IPR027469">
    <property type="entry name" value="Cation_efflux_TMD_sf"/>
</dbReference>
<evidence type="ECO:0000256" key="5">
    <source>
        <dbReference type="ARBA" id="ARBA00023136"/>
    </source>
</evidence>
<dbReference type="InterPro" id="IPR002524">
    <property type="entry name" value="Cation_efflux"/>
</dbReference>
<evidence type="ECO:0000256" key="1">
    <source>
        <dbReference type="ARBA" id="ARBA00004141"/>
    </source>
</evidence>
<dbReference type="GO" id="GO:0016020">
    <property type="term" value="C:membrane"/>
    <property type="evidence" value="ECO:0007669"/>
    <property type="project" value="UniProtKB-SubCell"/>
</dbReference>
<keyword evidence="4 7" id="KW-1133">Transmembrane helix</keyword>
<dbReference type="Gene3D" id="1.20.1510.10">
    <property type="entry name" value="Cation efflux protein transmembrane domain"/>
    <property type="match status" value="1"/>
</dbReference>
<gene>
    <name evidence="9" type="ORF">EXIGLDRAFT_711439</name>
</gene>
<dbReference type="Gene3D" id="3.30.70.1350">
    <property type="entry name" value="Cation efflux protein, cytoplasmic domain"/>
    <property type="match status" value="1"/>
</dbReference>
<dbReference type="InParanoid" id="A0A165N6F7"/>
<dbReference type="NCBIfam" id="TIGR01297">
    <property type="entry name" value="CDF"/>
    <property type="match status" value="1"/>
</dbReference>
<dbReference type="InterPro" id="IPR058533">
    <property type="entry name" value="Cation_efflux_TM"/>
</dbReference>
<dbReference type="SUPFAM" id="SSF161111">
    <property type="entry name" value="Cation efflux protein transmembrane domain-like"/>
    <property type="match status" value="1"/>
</dbReference>
<dbReference type="PANTHER" id="PTHR43840">
    <property type="entry name" value="MITOCHONDRIAL METAL TRANSPORTER 1-RELATED"/>
    <property type="match status" value="1"/>
</dbReference>
<dbReference type="Proteomes" id="UP000077266">
    <property type="component" value="Unassembled WGS sequence"/>
</dbReference>
<dbReference type="GO" id="GO:0008324">
    <property type="term" value="F:monoatomic cation transmembrane transporter activity"/>
    <property type="evidence" value="ECO:0007669"/>
    <property type="project" value="InterPro"/>
</dbReference>
<feature type="transmembrane region" description="Helical" evidence="7">
    <location>
        <begin position="153"/>
        <end position="174"/>
    </location>
</feature>
<dbReference type="EMBL" id="KV425902">
    <property type="protein sequence ID" value="KZW00286.1"/>
    <property type="molecule type" value="Genomic_DNA"/>
</dbReference>
<evidence type="ECO:0000256" key="7">
    <source>
        <dbReference type="SAM" id="Phobius"/>
    </source>
</evidence>
<dbReference type="InterPro" id="IPR036837">
    <property type="entry name" value="Cation_efflux_CTD_sf"/>
</dbReference>
<keyword evidence="3 7" id="KW-0812">Transmembrane</keyword>
<feature type="region of interest" description="Disordered" evidence="6">
    <location>
        <begin position="1"/>
        <end position="57"/>
    </location>
</feature>
<proteinExistence type="predicted"/>
<evidence type="ECO:0000256" key="6">
    <source>
        <dbReference type="SAM" id="MobiDB-lite"/>
    </source>
</evidence>
<feature type="domain" description="Cation efflux protein transmembrane" evidence="8">
    <location>
        <begin position="82"/>
        <end position="313"/>
    </location>
</feature>
<evidence type="ECO:0000256" key="3">
    <source>
        <dbReference type="ARBA" id="ARBA00022692"/>
    </source>
</evidence>
<dbReference type="STRING" id="1314781.A0A165N6F7"/>
<feature type="compositionally biased region" description="Basic residues" evidence="6">
    <location>
        <begin position="1"/>
        <end position="10"/>
    </location>
</feature>
<organism evidence="9 10">
    <name type="scientific">Exidia glandulosa HHB12029</name>
    <dbReference type="NCBI Taxonomy" id="1314781"/>
    <lineage>
        <taxon>Eukaryota</taxon>
        <taxon>Fungi</taxon>
        <taxon>Dikarya</taxon>
        <taxon>Basidiomycota</taxon>
        <taxon>Agaricomycotina</taxon>
        <taxon>Agaricomycetes</taxon>
        <taxon>Auriculariales</taxon>
        <taxon>Exidiaceae</taxon>
        <taxon>Exidia</taxon>
    </lineage>
</organism>
<dbReference type="GO" id="GO:0030003">
    <property type="term" value="P:intracellular monoatomic cation homeostasis"/>
    <property type="evidence" value="ECO:0007669"/>
    <property type="project" value="UniProtKB-ARBA"/>
</dbReference>
<accession>A0A165N6F7</accession>